<sequence>MSGLNNGINGTKYDVPLYFLNEYPRFIEFMDLFYDWLYRQQGFTAEEIQLYLADPSSWVDQFSNESPLEQLIAIKATKTVGTGTIDYLSDHFLVRSFENLLSMDFTLEDVEGRPLFAENDKDANINAWYDDFGFQRTADKSFPDFGEFVPAGSDGLLTSDGDTFSVYLDDTKRRTLDHPRWLKLLKHIYSIRGTRKAIELFFWIYFGVPVKIKEPKNEIGGLDDNFDLDGYVGLRDDYYYDEFSYVIMVPGDITEIQGVFDKVFRQHFHPAGFTVFLENSRGQ</sequence>
<gene>
    <name evidence="1" type="ORF">3M_031</name>
</gene>
<reference evidence="1 2" key="1">
    <citation type="submission" date="2018-09" db="EMBL/GenBank/DDBJ databases">
        <authorList>
            <person name="Day A."/>
            <person name="Monson R.E."/>
            <person name="Salmond G.P.C."/>
        </authorList>
    </citation>
    <scope>NUCLEOTIDE SEQUENCE [LARGE SCALE GENOMIC DNA]</scope>
</reference>
<dbReference type="Pfam" id="PF23786">
    <property type="entry name" value="Baseplate_wedge"/>
    <property type="match status" value="1"/>
</dbReference>
<dbReference type="Proteomes" id="UP000269553">
    <property type="component" value="Segment"/>
</dbReference>
<dbReference type="EMBL" id="MH929319">
    <property type="protein sequence ID" value="AYP28287.1"/>
    <property type="molecule type" value="Genomic_DNA"/>
</dbReference>
<accession>A0A3G2YS11</accession>
<organism evidence="1 2">
    <name type="scientific">Serratia phage vB_SmaA_3M</name>
    <dbReference type="NCBI Taxonomy" id="2419930"/>
    <lineage>
        <taxon>Viruses</taxon>
        <taxon>Duplodnaviria</taxon>
        <taxon>Heunggongvirae</taxon>
        <taxon>Uroviricota</taxon>
        <taxon>Caudoviricetes</taxon>
        <taxon>Pantevenvirales</taxon>
        <taxon>Ackermannviridae</taxon>
        <taxon>Miltonvirus</taxon>
        <taxon>Miltonvirus 3M</taxon>
    </lineage>
</organism>
<protein>
    <submittedName>
        <fullName evidence="1">Putative baseplate wedge subunit</fullName>
    </submittedName>
</protein>
<proteinExistence type="predicted"/>
<dbReference type="InterPro" id="IPR057083">
    <property type="entry name" value="Baseplate_wedge"/>
</dbReference>
<keyword evidence="2" id="KW-1185">Reference proteome</keyword>
<evidence type="ECO:0000313" key="1">
    <source>
        <dbReference type="EMBL" id="AYP28287.1"/>
    </source>
</evidence>
<name>A0A3G2YS11_9CAUD</name>
<evidence type="ECO:0000313" key="2">
    <source>
        <dbReference type="Proteomes" id="UP000269553"/>
    </source>
</evidence>